<dbReference type="GO" id="GO:0005524">
    <property type="term" value="F:ATP binding"/>
    <property type="evidence" value="ECO:0007669"/>
    <property type="project" value="UniProtKB-KW"/>
</dbReference>
<dbReference type="PRINTS" id="PR00477">
    <property type="entry name" value="PHGLYCKINASE"/>
</dbReference>
<keyword evidence="9 12" id="KW-0418">Kinase</keyword>
<evidence type="ECO:0000256" key="5">
    <source>
        <dbReference type="ARBA" id="ARBA00022679"/>
    </source>
</evidence>
<comment type="cofactor">
    <cofactor evidence="2">
        <name>Mg(2+)</name>
        <dbReference type="ChEBI" id="CHEBI:18420"/>
    </cofactor>
</comment>
<evidence type="ECO:0000256" key="10">
    <source>
        <dbReference type="ARBA" id="ARBA00022840"/>
    </source>
</evidence>
<dbReference type="InterPro" id="IPR001576">
    <property type="entry name" value="Phosphoglycerate_kinase"/>
</dbReference>
<dbReference type="PANTHER" id="PTHR11406">
    <property type="entry name" value="PHOSPHOGLYCERATE KINASE"/>
    <property type="match status" value="1"/>
</dbReference>
<dbReference type="GO" id="GO:0008176">
    <property type="term" value="F:tRNA (guanine(46)-N7)-methyltransferase activity"/>
    <property type="evidence" value="ECO:0007669"/>
    <property type="project" value="UniProtKB-EC"/>
</dbReference>
<evidence type="ECO:0000256" key="1">
    <source>
        <dbReference type="ARBA" id="ARBA00000142"/>
    </source>
</evidence>
<comment type="catalytic activity">
    <reaction evidence="12">
        <text>(2R)-3-phosphoglycerate + ATP = (2R)-3-phospho-glyceroyl phosphate + ADP</text>
        <dbReference type="Rhea" id="RHEA:14801"/>
        <dbReference type="ChEBI" id="CHEBI:30616"/>
        <dbReference type="ChEBI" id="CHEBI:57604"/>
        <dbReference type="ChEBI" id="CHEBI:58272"/>
        <dbReference type="ChEBI" id="CHEBI:456216"/>
        <dbReference type="EC" id="2.7.2.3"/>
    </reaction>
</comment>
<dbReference type="InterPro" id="IPR003358">
    <property type="entry name" value="tRNA_(Gua-N-7)_MeTrfase_Trmb"/>
</dbReference>
<keyword evidence="10" id="KW-0067">ATP-binding</keyword>
<evidence type="ECO:0000256" key="12">
    <source>
        <dbReference type="RuleBase" id="RU000532"/>
    </source>
</evidence>
<evidence type="ECO:0000256" key="11">
    <source>
        <dbReference type="ARBA" id="ARBA00022842"/>
    </source>
</evidence>
<keyword evidence="5 12" id="KW-0808">Transferase</keyword>
<dbReference type="InterPro" id="IPR029063">
    <property type="entry name" value="SAM-dependent_MTases_sf"/>
</dbReference>
<evidence type="ECO:0000256" key="3">
    <source>
        <dbReference type="ARBA" id="ARBA00008982"/>
    </source>
</evidence>
<evidence type="ECO:0000313" key="14">
    <source>
        <dbReference type="EMBL" id="KAJ8441239.1"/>
    </source>
</evidence>
<dbReference type="PROSITE" id="PS51625">
    <property type="entry name" value="SAM_MT_TRMB"/>
    <property type="match status" value="1"/>
</dbReference>
<dbReference type="GO" id="GO:0004618">
    <property type="term" value="F:phosphoglycerate kinase activity"/>
    <property type="evidence" value="ECO:0007669"/>
    <property type="project" value="UniProtKB-EC"/>
</dbReference>
<dbReference type="Gene3D" id="3.40.50.1260">
    <property type="entry name" value="Phosphoglycerate kinase, N-terminal domain"/>
    <property type="match status" value="2"/>
</dbReference>
<dbReference type="Proteomes" id="UP001153076">
    <property type="component" value="Unassembled WGS sequence"/>
</dbReference>
<name>A0A9Q1QGS0_9CARY</name>
<protein>
    <recommendedName>
        <fullName evidence="12">Phosphoglycerate kinase</fullName>
        <ecNumber evidence="12">2.7.2.3</ecNumber>
    </recommendedName>
</protein>
<accession>A0A9Q1QGS0</accession>
<keyword evidence="6" id="KW-0949">S-adenosyl-L-methionine</keyword>
<evidence type="ECO:0000256" key="7">
    <source>
        <dbReference type="ARBA" id="ARBA00022694"/>
    </source>
</evidence>
<dbReference type="InterPro" id="IPR015824">
    <property type="entry name" value="Phosphoglycerate_kinase_N"/>
</dbReference>
<evidence type="ECO:0000256" key="6">
    <source>
        <dbReference type="ARBA" id="ARBA00022691"/>
    </source>
</evidence>
<dbReference type="SUPFAM" id="SSF53748">
    <property type="entry name" value="Phosphoglycerate kinase"/>
    <property type="match status" value="1"/>
</dbReference>
<organism evidence="14 15">
    <name type="scientific">Carnegiea gigantea</name>
    <dbReference type="NCBI Taxonomy" id="171969"/>
    <lineage>
        <taxon>Eukaryota</taxon>
        <taxon>Viridiplantae</taxon>
        <taxon>Streptophyta</taxon>
        <taxon>Embryophyta</taxon>
        <taxon>Tracheophyta</taxon>
        <taxon>Spermatophyta</taxon>
        <taxon>Magnoliopsida</taxon>
        <taxon>eudicotyledons</taxon>
        <taxon>Gunneridae</taxon>
        <taxon>Pentapetalae</taxon>
        <taxon>Caryophyllales</taxon>
        <taxon>Cactineae</taxon>
        <taxon>Cactaceae</taxon>
        <taxon>Cactoideae</taxon>
        <taxon>Echinocereeae</taxon>
        <taxon>Carnegiea</taxon>
    </lineage>
</organism>
<dbReference type="EC" id="2.7.2.3" evidence="12"/>
<evidence type="ECO:0000313" key="15">
    <source>
        <dbReference type="Proteomes" id="UP001153076"/>
    </source>
</evidence>
<comment type="similarity">
    <text evidence="3 12">Belongs to the phosphoglycerate kinase family.</text>
</comment>
<comment type="caution">
    <text evidence="14">The sequence shown here is derived from an EMBL/GenBank/DDBJ whole genome shotgun (WGS) entry which is preliminary data.</text>
</comment>
<sequence length="715" mass="79967">MALSLIHLSSSALPTHVFNHRKARRVTVNRQTAVASPSHVELLSSHFSAFSIFGNGNGNRLRASSRQQSATTVTETWKTNVAGLLDEEGFPYIQTLRRILMEELSSKVVMVRFDSSILIQKEVDRHTPITTNAYETIKYIYKAGAKIILTSSWNLKHCSKALSVEDVAEFLSSVLQLKVVPAKSISEFQRFKMTQDADIDILIFQNLSNYKQERANDSDFSERLASGIDIFVNDSISLAHKILASTVGVTQFCYASLAGFHLEDCLYKLKKITECSRPPYVAVIGGDNLMNKAAALRFLASICDGLVFVGMMAFQIMHALGVPLPSNLVDRGASKAAVETLQYAKHRNIPILLPKYFRCENYSNPMQSETFPAHGWKPVDIGSNSLDEIASFLSRCKKILWIGAVKFKQSDQASYGDSKLVVMLNELSQRDCDVTVVGHMACQAVMRTKRSASTFDLIENASIVWEFLKGRNLPGLVSLDRAYPFSIDWSTIYSDPTKPLAVDIGSGMATLRMELNFLGLEINEKLVTRCLHSIHQTGEKNLSCLHPILSTLLSSSASPANMNLAEDYIRKSIWMQPHLKHFIATNATSTFRSIVSTYPGSVILVSIQCPNPDFNDPEHRWRMIQRSLIEAIADLLASEGKVFLQSDVEEVALRMRKQFLEEGKGELDLLRDDDGDIALPSTGWLKENPFGVRSDWERHVIARGAPMYRLMLIKR</sequence>
<dbReference type="Pfam" id="PF02390">
    <property type="entry name" value="Methyltransf_4"/>
    <property type="match status" value="1"/>
</dbReference>
<keyword evidence="7" id="KW-0819">tRNA processing</keyword>
<evidence type="ECO:0000256" key="2">
    <source>
        <dbReference type="ARBA" id="ARBA00001946"/>
    </source>
</evidence>
<evidence type="ECO:0000256" key="9">
    <source>
        <dbReference type="ARBA" id="ARBA00022777"/>
    </source>
</evidence>
<keyword evidence="8" id="KW-0547">Nucleotide-binding</keyword>
<dbReference type="OrthoDB" id="275353at2759"/>
<gene>
    <name evidence="14" type="ORF">Cgig2_033963</name>
</gene>
<evidence type="ECO:0000256" key="8">
    <source>
        <dbReference type="ARBA" id="ARBA00022741"/>
    </source>
</evidence>
<dbReference type="GO" id="GO:0005829">
    <property type="term" value="C:cytosol"/>
    <property type="evidence" value="ECO:0007669"/>
    <property type="project" value="TreeGrafter"/>
</dbReference>
<dbReference type="GO" id="GO:0006094">
    <property type="term" value="P:gluconeogenesis"/>
    <property type="evidence" value="ECO:0007669"/>
    <property type="project" value="TreeGrafter"/>
</dbReference>
<dbReference type="Pfam" id="PF00162">
    <property type="entry name" value="PGK"/>
    <property type="match status" value="1"/>
</dbReference>
<dbReference type="PANTHER" id="PTHR11406:SF32">
    <property type="entry name" value="PHOSPHOGLYCERATE KINASE"/>
    <property type="match status" value="1"/>
</dbReference>
<dbReference type="Gene3D" id="3.40.50.150">
    <property type="entry name" value="Vaccinia Virus protein VP39"/>
    <property type="match status" value="1"/>
</dbReference>
<evidence type="ECO:0000256" key="13">
    <source>
        <dbReference type="RuleBase" id="RU000696"/>
    </source>
</evidence>
<keyword evidence="15" id="KW-1185">Reference proteome</keyword>
<comment type="catalytic activity">
    <reaction evidence="1">
        <text>guanosine(46) in tRNA + S-adenosyl-L-methionine = N(7)-methylguanosine(46) in tRNA + S-adenosyl-L-homocysteine</text>
        <dbReference type="Rhea" id="RHEA:42708"/>
        <dbReference type="Rhea" id="RHEA-COMP:10188"/>
        <dbReference type="Rhea" id="RHEA-COMP:10189"/>
        <dbReference type="ChEBI" id="CHEBI:57856"/>
        <dbReference type="ChEBI" id="CHEBI:59789"/>
        <dbReference type="ChEBI" id="CHEBI:74269"/>
        <dbReference type="ChEBI" id="CHEBI:74480"/>
        <dbReference type="EC" id="2.1.1.33"/>
    </reaction>
</comment>
<proteinExistence type="inferred from homology"/>
<keyword evidence="11" id="KW-0460">Magnesium</keyword>
<dbReference type="AlphaFoldDB" id="A0A9Q1QGS0"/>
<dbReference type="GO" id="GO:0006096">
    <property type="term" value="P:glycolytic process"/>
    <property type="evidence" value="ECO:0007669"/>
    <property type="project" value="InterPro"/>
</dbReference>
<dbReference type="EMBL" id="JAKOGI010000173">
    <property type="protein sequence ID" value="KAJ8441239.1"/>
    <property type="molecule type" value="Genomic_DNA"/>
</dbReference>
<evidence type="ECO:0000256" key="4">
    <source>
        <dbReference type="ARBA" id="ARBA00022603"/>
    </source>
</evidence>
<comment type="subunit">
    <text evidence="13">Monomer.</text>
</comment>
<dbReference type="InterPro" id="IPR036043">
    <property type="entry name" value="Phosphoglycerate_kinase_sf"/>
</dbReference>
<dbReference type="GO" id="GO:0043531">
    <property type="term" value="F:ADP binding"/>
    <property type="evidence" value="ECO:0007669"/>
    <property type="project" value="TreeGrafter"/>
</dbReference>
<reference evidence="14" key="1">
    <citation type="submission" date="2022-04" db="EMBL/GenBank/DDBJ databases">
        <title>Carnegiea gigantea Genome sequencing and assembly v2.</title>
        <authorList>
            <person name="Copetti D."/>
            <person name="Sanderson M.J."/>
            <person name="Burquez A."/>
            <person name="Wojciechowski M.F."/>
        </authorList>
    </citation>
    <scope>NUCLEOTIDE SEQUENCE</scope>
    <source>
        <strain evidence="14">SGP5-SGP5p</strain>
        <tissue evidence="14">Aerial part</tissue>
    </source>
</reference>
<keyword evidence="4" id="KW-0489">Methyltransferase</keyword>